<dbReference type="InterPro" id="IPR004963">
    <property type="entry name" value="PAE/NOTUM"/>
</dbReference>
<accession>A0A7S4DS20</accession>
<dbReference type="Pfam" id="PF03283">
    <property type="entry name" value="PAE"/>
    <property type="match status" value="1"/>
</dbReference>
<dbReference type="PANTHER" id="PTHR21562:SF67">
    <property type="entry name" value="PECTIN ACETYLESTERASE"/>
    <property type="match status" value="1"/>
</dbReference>
<gene>
    <name evidence="1" type="ORF">LGLO00237_LOCUS18571</name>
</gene>
<dbReference type="AlphaFoldDB" id="A0A7S4DS20"/>
<reference evidence="1" key="1">
    <citation type="submission" date="2021-01" db="EMBL/GenBank/DDBJ databases">
        <authorList>
            <person name="Corre E."/>
            <person name="Pelletier E."/>
            <person name="Niang G."/>
            <person name="Scheremetjew M."/>
            <person name="Finn R."/>
            <person name="Kale V."/>
            <person name="Holt S."/>
            <person name="Cochrane G."/>
            <person name="Meng A."/>
            <person name="Brown T."/>
            <person name="Cohen L."/>
        </authorList>
    </citation>
    <scope>NUCLEOTIDE SEQUENCE</scope>
    <source>
        <strain evidence="1">CCCM811</strain>
    </source>
</reference>
<dbReference type="GO" id="GO:0016787">
    <property type="term" value="F:hydrolase activity"/>
    <property type="evidence" value="ECO:0007669"/>
    <property type="project" value="InterPro"/>
</dbReference>
<dbReference type="EMBL" id="HBIV01025879">
    <property type="protein sequence ID" value="CAE0666952.1"/>
    <property type="molecule type" value="Transcribed_RNA"/>
</dbReference>
<name>A0A7S4DS20_9EUKA</name>
<organism evidence="1">
    <name type="scientific">Lotharella globosa</name>
    <dbReference type="NCBI Taxonomy" id="91324"/>
    <lineage>
        <taxon>Eukaryota</taxon>
        <taxon>Sar</taxon>
        <taxon>Rhizaria</taxon>
        <taxon>Cercozoa</taxon>
        <taxon>Chlorarachniophyceae</taxon>
        <taxon>Lotharella</taxon>
    </lineage>
</organism>
<evidence type="ECO:0008006" key="2">
    <source>
        <dbReference type="Google" id="ProtNLM"/>
    </source>
</evidence>
<proteinExistence type="predicted"/>
<protein>
    <recommendedName>
        <fullName evidence="2">Pectin acetylesterase</fullName>
    </recommendedName>
</protein>
<sequence length="321" mass="35395">MLAVTFGELLLQTSRYCDGWFYTGNKDDPVVVKGKTIYYRGKRNLVAILDTLDLLGLRGVENLMLSGCSAGGLASYIQGDYVGSRYPGARKYGVAPLSGFFPIHASQAGDYEFIAQLLTSAAMHNATGGFDGNRCYEAAQRGEISDPYLCGMSNYSYAYMEANFFIINSALDAYSLLNIYNGDTDCQHDEFNECSIKQIGDFDGWESDFMDQVEAASQFTRKGNGAFIQSCLEHCAVEDSKTFESLSIDGMTVSQALQQWWESSGSDPAADHTYTPCTLNKLGEHQCNPTCPNQVNYLEISRMKKRNVPSTPHAYSTPMGL</sequence>
<evidence type="ECO:0000313" key="1">
    <source>
        <dbReference type="EMBL" id="CAE0666952.1"/>
    </source>
</evidence>
<dbReference type="PANTHER" id="PTHR21562">
    <property type="entry name" value="NOTUM-RELATED"/>
    <property type="match status" value="1"/>
</dbReference>